<gene>
    <name evidence="8" type="ORF">CLV43_105112</name>
</gene>
<sequence>MDIGVLGSVEAWHDGVRLPVGPPMQRCVLAVLALRAGDGVPVDRLAEVLWGEDPPGDARGLIHNYVSRLRKALRPAGVDIARRPPGYALDVDPDRVDVHRFRDLVSRAHRAGSDETAARALTEGLSLWRGEPLAGTTGAEALDRLRTGLAEEQLVASEKRAEVVLRLGRQQEILGELVELSAEHPLREKLVSLTMLALYSCGRQAEALGRYDETRRVLAEQLGLDPGDELRRTHERILRAETTPAAEPESRRRPNSLPFDVPGFVGRQPELERLVTGARAGRTIMISAIDGMAGVGKTALAVHAARRLAPRYPDAQLFVDLHGFTPDRDPVEPAAALDALLRSLGVPADRIPAGLDQRVLVWRTEMADREALLVLDNAVDADQVRHLIPGAPGCLVLVTSRRRMPALNGAVPLSLDVLSEAEATALFTGIVGERATSAPEEVARLVEVCGRLPLAVRIAATRLQHRPRWTVADLVDRMRTERTRLPGPDADHDIAVAFALSYRYLKADQQRTFRLLGAHPGTDFDPPAVAALTGTPVSDTRDVLELLVDHHLLEQPATGRYTFHDLLRHHALALVATDPERPTAVHRLLDYYLHVTTRATDLLQPGRRQLDPPVTHVPDHVPDLRDNKSAMSWYATENRNLLAAIRHAGRHGFDEHLVLLPRNVGHYLVINHHVEDLMAIQEPAAEAAHRLGDLAAESRSVYHLALTNYMSCRYRTGLGHAARCLAMARELGDESGESWTLGVMGLLHYRLGDLVEALDEHRTAMGIQQRLGDDRGQAICTANAGRTELVLGNAVGARPLLEEALALSRKIGDVNEEASNLTTLGTVHSGLGDPDTAIRYLSAGLELAREAGNADYTVRGLVELADGLRRAGRASDARDQARQALHLLGHGRSPDHLAEAHNAMGAICLSEGDETAAADHHRQALDLAQRIEYRLEHAHALNGISAATGDAEYRARALAHYEAMGIPGARPVG</sequence>
<dbReference type="InterPro" id="IPR051677">
    <property type="entry name" value="AfsR-DnrI-RedD_regulator"/>
</dbReference>
<dbReference type="EMBL" id="PVTF01000005">
    <property type="protein sequence ID" value="PRY41354.1"/>
    <property type="molecule type" value="Genomic_DNA"/>
</dbReference>
<evidence type="ECO:0000256" key="6">
    <source>
        <dbReference type="SAM" id="MobiDB-lite"/>
    </source>
</evidence>
<dbReference type="GO" id="GO:0003677">
    <property type="term" value="F:DNA binding"/>
    <property type="evidence" value="ECO:0007669"/>
    <property type="project" value="UniProtKB-UniRule"/>
</dbReference>
<keyword evidence="3 5" id="KW-0238">DNA-binding</keyword>
<dbReference type="InterPro" id="IPR016032">
    <property type="entry name" value="Sig_transdc_resp-reg_C-effctor"/>
</dbReference>
<dbReference type="SMART" id="SM00862">
    <property type="entry name" value="Trans_reg_C"/>
    <property type="match status" value="1"/>
</dbReference>
<evidence type="ECO:0000256" key="1">
    <source>
        <dbReference type="ARBA" id="ARBA00005820"/>
    </source>
</evidence>
<organism evidence="8 9">
    <name type="scientific">Umezawaea tangerina</name>
    <dbReference type="NCBI Taxonomy" id="84725"/>
    <lineage>
        <taxon>Bacteria</taxon>
        <taxon>Bacillati</taxon>
        <taxon>Actinomycetota</taxon>
        <taxon>Actinomycetes</taxon>
        <taxon>Pseudonocardiales</taxon>
        <taxon>Pseudonocardiaceae</taxon>
        <taxon>Umezawaea</taxon>
    </lineage>
</organism>
<comment type="similarity">
    <text evidence="1">Belongs to the AfsR/DnrI/RedD regulatory family.</text>
</comment>
<dbReference type="InterPro" id="IPR027417">
    <property type="entry name" value="P-loop_NTPase"/>
</dbReference>
<reference evidence="8 9" key="1">
    <citation type="submission" date="2018-03" db="EMBL/GenBank/DDBJ databases">
        <title>Genomic Encyclopedia of Archaeal and Bacterial Type Strains, Phase II (KMG-II): from individual species to whole genera.</title>
        <authorList>
            <person name="Goeker M."/>
        </authorList>
    </citation>
    <scope>NUCLEOTIDE SEQUENCE [LARGE SCALE GENOMIC DNA]</scope>
    <source>
        <strain evidence="8 9">DSM 44720</strain>
    </source>
</reference>
<dbReference type="InterPro" id="IPR036388">
    <property type="entry name" value="WH-like_DNA-bd_sf"/>
</dbReference>
<proteinExistence type="inferred from homology"/>
<dbReference type="GO" id="GO:0006355">
    <property type="term" value="P:regulation of DNA-templated transcription"/>
    <property type="evidence" value="ECO:0007669"/>
    <property type="project" value="InterPro"/>
</dbReference>
<dbReference type="SMART" id="SM00028">
    <property type="entry name" value="TPR"/>
    <property type="match status" value="5"/>
</dbReference>
<dbReference type="PRINTS" id="PR00364">
    <property type="entry name" value="DISEASERSIST"/>
</dbReference>
<dbReference type="Pfam" id="PF13424">
    <property type="entry name" value="TPR_12"/>
    <property type="match status" value="1"/>
</dbReference>
<dbReference type="CDD" id="cd15831">
    <property type="entry name" value="BTAD"/>
    <property type="match status" value="1"/>
</dbReference>
<dbReference type="InterPro" id="IPR019734">
    <property type="entry name" value="TPR_rpt"/>
</dbReference>
<keyword evidence="2" id="KW-0805">Transcription regulation</keyword>
<comment type="caution">
    <text evidence="8">The sequence shown here is derived from an EMBL/GenBank/DDBJ whole genome shotgun (WGS) entry which is preliminary data.</text>
</comment>
<dbReference type="GO" id="GO:0000160">
    <property type="term" value="P:phosphorelay signal transduction system"/>
    <property type="evidence" value="ECO:0007669"/>
    <property type="project" value="InterPro"/>
</dbReference>
<dbReference type="SUPFAM" id="SSF48452">
    <property type="entry name" value="TPR-like"/>
    <property type="match status" value="3"/>
</dbReference>
<dbReference type="Gene3D" id="1.10.10.10">
    <property type="entry name" value="Winged helix-like DNA-binding domain superfamily/Winged helix DNA-binding domain"/>
    <property type="match status" value="1"/>
</dbReference>
<dbReference type="PANTHER" id="PTHR35807:SF1">
    <property type="entry name" value="TRANSCRIPTIONAL REGULATOR REDD"/>
    <property type="match status" value="1"/>
</dbReference>
<dbReference type="InterPro" id="IPR001867">
    <property type="entry name" value="OmpR/PhoB-type_DNA-bd"/>
</dbReference>
<evidence type="ECO:0000256" key="4">
    <source>
        <dbReference type="ARBA" id="ARBA00023163"/>
    </source>
</evidence>
<dbReference type="Gene3D" id="1.25.40.10">
    <property type="entry name" value="Tetratricopeptide repeat domain"/>
    <property type="match status" value="3"/>
</dbReference>
<dbReference type="PANTHER" id="PTHR35807">
    <property type="entry name" value="TRANSCRIPTIONAL REGULATOR REDD-RELATED"/>
    <property type="match status" value="1"/>
</dbReference>
<accession>A0A2T0T6R6</accession>
<dbReference type="SUPFAM" id="SSF52540">
    <property type="entry name" value="P-loop containing nucleoside triphosphate hydrolases"/>
    <property type="match status" value="1"/>
</dbReference>
<feature type="region of interest" description="Disordered" evidence="6">
    <location>
        <begin position="239"/>
        <end position="261"/>
    </location>
</feature>
<feature type="DNA-binding region" description="OmpR/PhoB-type" evidence="5">
    <location>
        <begin position="1"/>
        <end position="91"/>
    </location>
</feature>
<evidence type="ECO:0000313" key="9">
    <source>
        <dbReference type="Proteomes" id="UP000239494"/>
    </source>
</evidence>
<keyword evidence="4" id="KW-0804">Transcription</keyword>
<dbReference type="InterPro" id="IPR005158">
    <property type="entry name" value="BTAD"/>
</dbReference>
<dbReference type="SUPFAM" id="SSF46894">
    <property type="entry name" value="C-terminal effector domain of the bipartite response regulators"/>
    <property type="match status" value="1"/>
</dbReference>
<keyword evidence="9" id="KW-1185">Reference proteome</keyword>
<dbReference type="Pfam" id="PF03704">
    <property type="entry name" value="BTAD"/>
    <property type="match status" value="1"/>
</dbReference>
<dbReference type="RefSeq" id="WP_170155890.1">
    <property type="nucleotide sequence ID" value="NZ_PVTF01000005.1"/>
</dbReference>
<dbReference type="Proteomes" id="UP000239494">
    <property type="component" value="Unassembled WGS sequence"/>
</dbReference>
<dbReference type="PROSITE" id="PS51755">
    <property type="entry name" value="OMPR_PHOB"/>
    <property type="match status" value="1"/>
</dbReference>
<evidence type="ECO:0000313" key="8">
    <source>
        <dbReference type="EMBL" id="PRY41354.1"/>
    </source>
</evidence>
<protein>
    <submittedName>
        <fullName evidence="8">DNA-binding SARP family transcriptional activator</fullName>
    </submittedName>
</protein>
<evidence type="ECO:0000256" key="2">
    <source>
        <dbReference type="ARBA" id="ARBA00023015"/>
    </source>
</evidence>
<dbReference type="SMART" id="SM01043">
    <property type="entry name" value="BTAD"/>
    <property type="match status" value="1"/>
</dbReference>
<feature type="domain" description="OmpR/PhoB-type" evidence="7">
    <location>
        <begin position="1"/>
        <end position="91"/>
    </location>
</feature>
<evidence type="ECO:0000259" key="7">
    <source>
        <dbReference type="PROSITE" id="PS51755"/>
    </source>
</evidence>
<evidence type="ECO:0000256" key="5">
    <source>
        <dbReference type="PROSITE-ProRule" id="PRU01091"/>
    </source>
</evidence>
<dbReference type="Gene3D" id="3.40.50.300">
    <property type="entry name" value="P-loop containing nucleotide triphosphate hydrolases"/>
    <property type="match status" value="1"/>
</dbReference>
<evidence type="ECO:0000256" key="3">
    <source>
        <dbReference type="ARBA" id="ARBA00023125"/>
    </source>
</evidence>
<name>A0A2T0T6R6_9PSEU</name>
<dbReference type="InterPro" id="IPR011990">
    <property type="entry name" value="TPR-like_helical_dom_sf"/>
</dbReference>
<dbReference type="AlphaFoldDB" id="A0A2T0T6R6"/>